<accession>A0A1J5SGU5</accession>
<dbReference type="InterPro" id="IPR000587">
    <property type="entry name" value="Creatinase_N"/>
</dbReference>
<name>A0A1J5SGU5_9ZZZZ</name>
<feature type="domain" description="Creatinase N-terminal" evidence="2">
    <location>
        <begin position="2"/>
        <end position="123"/>
    </location>
</feature>
<keyword evidence="3" id="KW-0378">Hydrolase</keyword>
<dbReference type="GO" id="GO:0102009">
    <property type="term" value="F:proline dipeptidase activity"/>
    <property type="evidence" value="ECO:0007669"/>
    <property type="project" value="UniProtKB-EC"/>
</dbReference>
<organism evidence="3">
    <name type="scientific">mine drainage metagenome</name>
    <dbReference type="NCBI Taxonomy" id="410659"/>
    <lineage>
        <taxon>unclassified sequences</taxon>
        <taxon>metagenomes</taxon>
        <taxon>ecological metagenomes</taxon>
    </lineage>
</organism>
<proteinExistence type="predicted"/>
<dbReference type="Pfam" id="PF01321">
    <property type="entry name" value="Creatinase_N"/>
    <property type="match status" value="1"/>
</dbReference>
<dbReference type="InterPro" id="IPR000994">
    <property type="entry name" value="Pept_M24"/>
</dbReference>
<dbReference type="PANTHER" id="PTHR46112:SF3">
    <property type="entry name" value="AMINOPEPTIDASE YPDF"/>
    <property type="match status" value="1"/>
</dbReference>
<dbReference type="Pfam" id="PF00557">
    <property type="entry name" value="Peptidase_M24"/>
    <property type="match status" value="1"/>
</dbReference>
<dbReference type="PANTHER" id="PTHR46112">
    <property type="entry name" value="AMINOPEPTIDASE"/>
    <property type="match status" value="1"/>
</dbReference>
<dbReference type="InterPro" id="IPR029149">
    <property type="entry name" value="Creatin/AminoP/Spt16_N"/>
</dbReference>
<evidence type="ECO:0000313" key="3">
    <source>
        <dbReference type="EMBL" id="OIR07639.1"/>
    </source>
</evidence>
<dbReference type="SUPFAM" id="SSF55920">
    <property type="entry name" value="Creatinase/aminopeptidase"/>
    <property type="match status" value="1"/>
</dbReference>
<evidence type="ECO:0000259" key="1">
    <source>
        <dbReference type="Pfam" id="PF00557"/>
    </source>
</evidence>
<reference evidence="3" key="1">
    <citation type="submission" date="2016-10" db="EMBL/GenBank/DDBJ databases">
        <title>Sequence of Gallionella enrichment culture.</title>
        <authorList>
            <person name="Poehlein A."/>
            <person name="Muehling M."/>
            <person name="Daniel R."/>
        </authorList>
    </citation>
    <scope>NUCLEOTIDE SEQUENCE</scope>
</reference>
<dbReference type="InterPro" id="IPR050659">
    <property type="entry name" value="Peptidase_M24B"/>
</dbReference>
<dbReference type="Gene3D" id="3.40.350.10">
    <property type="entry name" value="Creatinase/prolidase N-terminal domain"/>
    <property type="match status" value="1"/>
</dbReference>
<evidence type="ECO:0000259" key="2">
    <source>
        <dbReference type="Pfam" id="PF01321"/>
    </source>
</evidence>
<feature type="domain" description="Peptidase M24" evidence="1">
    <location>
        <begin position="132"/>
        <end position="335"/>
    </location>
</feature>
<dbReference type="InterPro" id="IPR036005">
    <property type="entry name" value="Creatinase/aminopeptidase-like"/>
</dbReference>
<dbReference type="EC" id="3.4.13.9" evidence="3"/>
<keyword evidence="3" id="KW-0224">Dipeptidase</keyword>
<comment type="caution">
    <text evidence="3">The sequence shown here is derived from an EMBL/GenBank/DDBJ whole genome shotgun (WGS) entry which is preliminary data.</text>
</comment>
<sequence length="354" mass="38704">MDAIFMEGTTSCFYYTGMHWGQSERTFGVVIPAKGSIAYVCPKFEEDRARELIIPAFGDEVRCWEEHESPYALIVGIVKDRGVKYKRIGMEERVRFFIANGVKKEAPDFEIVEAISVVAGCRIYKSKAEIALMQKANDVTIEAYKAAFATIYPGMSQTELSNNISAAFRKLGFNGGASVQVGKYAALPHGSITPQTIREGDIVMIDGGTKCEGYESDITRTIVVGKPTQRQIDVWNLEKKAQDAAFAAIKIGAACETVDAAARNVIVSGGFSKGYKLPGLPHRTGHGIGLDGHEWTNFVKGNKTLIAPGMCFSDEPTISIPGEFGIRLEDCVYIAEDGPHFFSKQSISIEQPFG</sequence>
<dbReference type="EMBL" id="MLJW01000036">
    <property type="protein sequence ID" value="OIR07639.1"/>
    <property type="molecule type" value="Genomic_DNA"/>
</dbReference>
<protein>
    <submittedName>
        <fullName evidence="3">Xaa-Pro dipeptidase</fullName>
        <ecNumber evidence="3">3.4.13.9</ecNumber>
    </submittedName>
</protein>
<dbReference type="AlphaFoldDB" id="A0A1J5SGU5"/>
<gene>
    <name evidence="3" type="primary">pepQ</name>
    <name evidence="3" type="ORF">GALL_103020</name>
</gene>
<keyword evidence="3" id="KW-0645">Protease</keyword>
<dbReference type="Gene3D" id="3.90.230.10">
    <property type="entry name" value="Creatinase/methionine aminopeptidase superfamily"/>
    <property type="match status" value="1"/>
</dbReference>
<dbReference type="SUPFAM" id="SSF53092">
    <property type="entry name" value="Creatinase/prolidase N-terminal domain"/>
    <property type="match status" value="1"/>
</dbReference>